<evidence type="ECO:0000256" key="5">
    <source>
        <dbReference type="PROSITE-ProRule" id="PRU00221"/>
    </source>
</evidence>
<keyword evidence="4" id="KW-0807">Transducer</keyword>
<feature type="repeat" description="WD" evidence="5">
    <location>
        <begin position="226"/>
        <end position="267"/>
    </location>
</feature>
<dbReference type="AlphaFoldDB" id="A0A553NEA2"/>
<evidence type="ECO:0000256" key="3">
    <source>
        <dbReference type="ARBA" id="ARBA00022737"/>
    </source>
</evidence>
<evidence type="ECO:0000256" key="4">
    <source>
        <dbReference type="ARBA" id="ARBA00023224"/>
    </source>
</evidence>
<dbReference type="SUPFAM" id="SSF50978">
    <property type="entry name" value="WD40 repeat-like"/>
    <property type="match status" value="1"/>
</dbReference>
<dbReference type="InterPro" id="IPR001680">
    <property type="entry name" value="WD40_rpt"/>
</dbReference>
<dbReference type="InterPro" id="IPR015943">
    <property type="entry name" value="WD40/YVTN_repeat-like_dom_sf"/>
</dbReference>
<keyword evidence="2 5" id="KW-0853">WD repeat</keyword>
<dbReference type="EMBL" id="VCGU01000458">
    <property type="protein sequence ID" value="TRY63738.1"/>
    <property type="molecule type" value="Genomic_DNA"/>
</dbReference>
<keyword evidence="3" id="KW-0677">Repeat</keyword>
<comment type="similarity">
    <text evidence="1">Belongs to the WD repeat G protein beta family.</text>
</comment>
<dbReference type="PROSITE" id="PS50082">
    <property type="entry name" value="WD_REPEATS_2"/>
    <property type="match status" value="5"/>
</dbReference>
<dbReference type="Gene3D" id="2.130.10.10">
    <property type="entry name" value="YVTN repeat-like/Quinoprotein amine dehydrogenase"/>
    <property type="match status" value="1"/>
</dbReference>
<dbReference type="PRINTS" id="PR00319">
    <property type="entry name" value="GPROTEINB"/>
</dbReference>
<dbReference type="InterPro" id="IPR036322">
    <property type="entry name" value="WD40_repeat_dom_sf"/>
</dbReference>
<feature type="repeat" description="WD" evidence="5">
    <location>
        <begin position="142"/>
        <end position="182"/>
    </location>
</feature>
<dbReference type="Proteomes" id="UP000318571">
    <property type="component" value="Chromosome 10"/>
</dbReference>
<dbReference type="OrthoDB" id="10255630at2759"/>
<dbReference type="OMA" id="CYHPSGQ"/>
<dbReference type="GO" id="GO:0007165">
    <property type="term" value="P:signal transduction"/>
    <property type="evidence" value="ECO:0007669"/>
    <property type="project" value="UniProtKB-KW"/>
</dbReference>
<keyword evidence="7" id="KW-1185">Reference proteome</keyword>
<dbReference type="SMART" id="SM00320">
    <property type="entry name" value="WD40"/>
    <property type="match status" value="7"/>
</dbReference>
<protein>
    <submittedName>
        <fullName evidence="6">Uncharacterized protein</fullName>
    </submittedName>
</protein>
<dbReference type="PANTHER" id="PTHR19850">
    <property type="entry name" value="GUANINE NUCLEOTIDE-BINDING PROTEIN BETA G PROTEIN BETA"/>
    <property type="match status" value="1"/>
</dbReference>
<dbReference type="InterPro" id="IPR020472">
    <property type="entry name" value="WD40_PAC1"/>
</dbReference>
<evidence type="ECO:0000256" key="2">
    <source>
        <dbReference type="ARBA" id="ARBA00022574"/>
    </source>
</evidence>
<evidence type="ECO:0000256" key="1">
    <source>
        <dbReference type="ARBA" id="ARBA00009768"/>
    </source>
</evidence>
<feature type="repeat" description="WD" evidence="5">
    <location>
        <begin position="312"/>
        <end position="345"/>
    </location>
</feature>
<organism evidence="6 7">
    <name type="scientific">Tigriopus californicus</name>
    <name type="common">Marine copepod</name>
    <dbReference type="NCBI Taxonomy" id="6832"/>
    <lineage>
        <taxon>Eukaryota</taxon>
        <taxon>Metazoa</taxon>
        <taxon>Ecdysozoa</taxon>
        <taxon>Arthropoda</taxon>
        <taxon>Crustacea</taxon>
        <taxon>Multicrustacea</taxon>
        <taxon>Hexanauplia</taxon>
        <taxon>Copepoda</taxon>
        <taxon>Harpacticoida</taxon>
        <taxon>Harpacticidae</taxon>
        <taxon>Tigriopus</taxon>
    </lineage>
</organism>
<dbReference type="STRING" id="6832.A0A553NEA2"/>
<dbReference type="CDD" id="cd00200">
    <property type="entry name" value="WD40"/>
    <property type="match status" value="1"/>
</dbReference>
<feature type="repeat" description="WD" evidence="5">
    <location>
        <begin position="183"/>
        <end position="225"/>
    </location>
</feature>
<dbReference type="InterPro" id="IPR001632">
    <property type="entry name" value="WD40_G-protein_beta-like"/>
</dbReference>
<accession>A0A553NEA2</accession>
<dbReference type="Pfam" id="PF25391">
    <property type="entry name" value="WD40_Gbeta"/>
    <property type="match status" value="1"/>
</dbReference>
<comment type="caution">
    <text evidence="6">The sequence shown here is derived from an EMBL/GenBank/DDBJ whole genome shotgun (WGS) entry which is preliminary data.</text>
</comment>
<feature type="repeat" description="WD" evidence="5">
    <location>
        <begin position="52"/>
        <end position="84"/>
    </location>
</feature>
<dbReference type="PRINTS" id="PR00320">
    <property type="entry name" value="GPROTEINBRPT"/>
</dbReference>
<dbReference type="InterPro" id="IPR016346">
    <property type="entry name" value="G-protein_beta_1-5"/>
</dbReference>
<gene>
    <name evidence="6" type="ORF">TCAL_02066</name>
</gene>
<proteinExistence type="inferred from homology"/>
<evidence type="ECO:0000313" key="6">
    <source>
        <dbReference type="EMBL" id="TRY63738.1"/>
    </source>
</evidence>
<dbReference type="PROSITE" id="PS50294">
    <property type="entry name" value="WD_REPEATS_REGION"/>
    <property type="match status" value="4"/>
</dbReference>
<name>A0A553NEA2_TIGCA</name>
<evidence type="ECO:0000313" key="7">
    <source>
        <dbReference type="Proteomes" id="UP000318571"/>
    </source>
</evidence>
<sequence length="345" mass="38132">MPKPDEETESMRKELTSLVEKCREEQKKMCDTQDFGPASSIPKGKATTRKQLKGHINKVTCCHFAGDSRHAVTGSLDGKLIIWDCWTGNKTMIIPLRSAWVMTAVFAPSGNLVGCGGMDNMLTVYDINNRDSSGVAKMIREFLGYEGFLSSCRFLDDTKVVTGSGDMKIMEWDIETGNKIKSLDGHNGDVAALSLKPQDNQVFVTGSVDRTIRLWDLRADRCQQVFWGHEADVNSACFHPDGNHFVTCSEDKTSRLWDLRADQELAIYKPPTPNSSFTSCALSVSGRLLFCSSDDASIHIWDLISKTHVGNLCGHENRITQIALAPSGIGLMSSSWDNSVKVWGL</sequence>
<reference evidence="6 7" key="1">
    <citation type="journal article" date="2018" name="Nat. Ecol. Evol.">
        <title>Genomic signatures of mitonuclear coevolution across populations of Tigriopus californicus.</title>
        <authorList>
            <person name="Barreto F.S."/>
            <person name="Watson E.T."/>
            <person name="Lima T.G."/>
            <person name="Willett C.S."/>
            <person name="Edmands S."/>
            <person name="Li W."/>
            <person name="Burton R.S."/>
        </authorList>
    </citation>
    <scope>NUCLEOTIDE SEQUENCE [LARGE SCALE GENOMIC DNA]</scope>
    <source>
        <strain evidence="6 7">San Diego</strain>
    </source>
</reference>
<dbReference type="PIRSF" id="PIRSF002394">
    <property type="entry name" value="GN-bd_beta"/>
    <property type="match status" value="1"/>
</dbReference>